<dbReference type="OrthoDB" id="7865997at2"/>
<proteinExistence type="predicted"/>
<comment type="caution">
    <text evidence="1">The sequence shown here is derived from an EMBL/GenBank/DDBJ whole genome shotgun (WGS) entry which is preliminary data.</text>
</comment>
<organism evidence="1 2">
    <name type="scientific">Ruegeria marisrubri</name>
    <dbReference type="NCBI Taxonomy" id="1685379"/>
    <lineage>
        <taxon>Bacteria</taxon>
        <taxon>Pseudomonadati</taxon>
        <taxon>Pseudomonadota</taxon>
        <taxon>Alphaproteobacteria</taxon>
        <taxon>Rhodobacterales</taxon>
        <taxon>Roseobacteraceae</taxon>
        <taxon>Ruegeria</taxon>
    </lineage>
</organism>
<accession>A0A0X3UAM4</accession>
<keyword evidence="2" id="KW-1185">Reference proteome</keyword>
<dbReference type="EMBL" id="LQBQ01000004">
    <property type="protein sequence ID" value="KUJ85123.1"/>
    <property type="molecule type" value="Genomic_DNA"/>
</dbReference>
<name>A0A0X3UAM4_9RHOB</name>
<sequence length="97" mass="10914">MSSIVCNYQRKVTLREISTALAEAECSHCGISAEELLERGERLEVCGEELYSDLSSGERVLLPIPLCPSCHAKNHQDARRMHNPCQIKARNSRECLE</sequence>
<dbReference type="AlphaFoldDB" id="A0A0X3UAM4"/>
<dbReference type="Proteomes" id="UP000053791">
    <property type="component" value="Unassembled WGS sequence"/>
</dbReference>
<gene>
    <name evidence="1" type="ORF">AVO45_17890</name>
</gene>
<dbReference type="RefSeq" id="WP_068345031.1">
    <property type="nucleotide sequence ID" value="NZ_LQBQ01000004.1"/>
</dbReference>
<reference evidence="1 2" key="1">
    <citation type="submission" date="2015-12" db="EMBL/GenBank/DDBJ databases">
        <authorList>
            <person name="Shamseldin A."/>
            <person name="Moawad H."/>
            <person name="Abd El-Rahim W.M."/>
            <person name="Sadowsky M.J."/>
        </authorList>
    </citation>
    <scope>NUCLEOTIDE SEQUENCE [LARGE SCALE GENOMIC DNA]</scope>
    <source>
        <strain evidence="1 2">ZGT118</strain>
    </source>
</reference>
<evidence type="ECO:0000313" key="2">
    <source>
        <dbReference type="Proteomes" id="UP000053791"/>
    </source>
</evidence>
<protein>
    <submittedName>
        <fullName evidence="1">Uncharacterized protein</fullName>
    </submittedName>
</protein>
<evidence type="ECO:0000313" key="1">
    <source>
        <dbReference type="EMBL" id="KUJ85123.1"/>
    </source>
</evidence>